<comment type="caution">
    <text evidence="1">The sequence shown here is derived from an EMBL/GenBank/DDBJ whole genome shotgun (WGS) entry which is preliminary data.</text>
</comment>
<proteinExistence type="predicted"/>
<dbReference type="AlphaFoldDB" id="A0A2W5SN01"/>
<dbReference type="EMBL" id="QFRA01000025">
    <property type="protein sequence ID" value="PZR03930.1"/>
    <property type="molecule type" value="Genomic_DNA"/>
</dbReference>
<protein>
    <submittedName>
        <fullName evidence="1">Uncharacterized protein</fullName>
    </submittedName>
</protein>
<evidence type="ECO:0000313" key="2">
    <source>
        <dbReference type="Proteomes" id="UP000249432"/>
    </source>
</evidence>
<name>A0A2W5SN01_9CORY</name>
<dbReference type="Proteomes" id="UP000249432">
    <property type="component" value="Unassembled WGS sequence"/>
</dbReference>
<evidence type="ECO:0000313" key="1">
    <source>
        <dbReference type="EMBL" id="PZR03930.1"/>
    </source>
</evidence>
<sequence length="102" mass="11637">MTVIQLRKPNGKWVTDEWDRYNGTNSFTNSTNRPIEYTLEVTEGVNESVSANSTGNTWVVFIRGLHSRYGLVEMSEWAVGDKSLDPLQSNLEKRPERTMVSI</sequence>
<reference evidence="1 2" key="1">
    <citation type="submission" date="2017-08" db="EMBL/GenBank/DDBJ databases">
        <title>Infants hospitalized years apart are colonized by the same room-sourced microbial strains.</title>
        <authorList>
            <person name="Brooks B."/>
            <person name="Olm M.R."/>
            <person name="Firek B.A."/>
            <person name="Baker R."/>
            <person name="Thomas B.C."/>
            <person name="Morowitz M.J."/>
            <person name="Banfield J.F."/>
        </authorList>
    </citation>
    <scope>NUCLEOTIDE SEQUENCE [LARGE SCALE GENOMIC DNA]</scope>
    <source>
        <strain evidence="1">S2_003_000_R1_3</strain>
    </source>
</reference>
<accession>A0A2W5SN01</accession>
<gene>
    <name evidence="1" type="ORF">DI525_08475</name>
</gene>
<organism evidence="1 2">
    <name type="scientific">Corynebacterium kroppenstedtii</name>
    <dbReference type="NCBI Taxonomy" id="161879"/>
    <lineage>
        <taxon>Bacteria</taxon>
        <taxon>Bacillati</taxon>
        <taxon>Actinomycetota</taxon>
        <taxon>Actinomycetes</taxon>
        <taxon>Mycobacteriales</taxon>
        <taxon>Corynebacteriaceae</taxon>
        <taxon>Corynebacterium</taxon>
    </lineage>
</organism>